<dbReference type="EMBL" id="SOZI01000008">
    <property type="protein sequence ID" value="TNY23727.1"/>
    <property type="molecule type" value="Genomic_DNA"/>
</dbReference>
<dbReference type="PANTHER" id="PTHR46006:SF7">
    <property type="entry name" value="DH DOMAIN-CONTAINING PROTEIN"/>
    <property type="match status" value="1"/>
</dbReference>
<dbReference type="PROSITE" id="PS50010">
    <property type="entry name" value="DH_2"/>
    <property type="match status" value="1"/>
</dbReference>
<comment type="caution">
    <text evidence="5">The sequence shown here is derived from an EMBL/GenBank/DDBJ whole genome shotgun (WGS) entry which is preliminary data.</text>
</comment>
<evidence type="ECO:0000256" key="1">
    <source>
        <dbReference type="ARBA" id="ARBA00004496"/>
    </source>
</evidence>
<reference evidence="5 6" key="1">
    <citation type="submission" date="2019-03" db="EMBL/GenBank/DDBJ databases">
        <title>Rhodosporidium diobovatum UCD-FST 08-225 genome sequencing, assembly, and annotation.</title>
        <authorList>
            <person name="Fakankun I.U."/>
            <person name="Fristensky B."/>
            <person name="Levin D.B."/>
        </authorList>
    </citation>
    <scope>NUCLEOTIDE SEQUENCE [LARGE SCALE GENOMIC DNA]</scope>
    <source>
        <strain evidence="5 6">UCD-FST 08-225</strain>
    </source>
</reference>
<feature type="compositionally biased region" description="Low complexity" evidence="3">
    <location>
        <begin position="494"/>
        <end position="506"/>
    </location>
</feature>
<dbReference type="PANTHER" id="PTHR46006">
    <property type="entry name" value="RHO GUANINE NUCLEOTIDE EXCHANGE FACTOR AT 64C, ISOFORM A"/>
    <property type="match status" value="1"/>
</dbReference>
<dbReference type="OrthoDB" id="1716625at2759"/>
<feature type="compositionally biased region" description="Low complexity" evidence="3">
    <location>
        <begin position="650"/>
        <end position="679"/>
    </location>
</feature>
<dbReference type="Proteomes" id="UP000311382">
    <property type="component" value="Unassembled WGS sequence"/>
</dbReference>
<feature type="compositionally biased region" description="Low complexity" evidence="3">
    <location>
        <begin position="253"/>
        <end position="263"/>
    </location>
</feature>
<dbReference type="GO" id="GO:0005085">
    <property type="term" value="F:guanyl-nucleotide exchange factor activity"/>
    <property type="evidence" value="ECO:0007669"/>
    <property type="project" value="InterPro"/>
</dbReference>
<feature type="compositionally biased region" description="Low complexity" evidence="3">
    <location>
        <begin position="357"/>
        <end position="371"/>
    </location>
</feature>
<evidence type="ECO:0000313" key="6">
    <source>
        <dbReference type="Proteomes" id="UP000311382"/>
    </source>
</evidence>
<name>A0A5C5G3N8_9BASI</name>
<dbReference type="InterPro" id="IPR035899">
    <property type="entry name" value="DBL_dom_sf"/>
</dbReference>
<evidence type="ECO:0000256" key="2">
    <source>
        <dbReference type="ARBA" id="ARBA00022490"/>
    </source>
</evidence>
<protein>
    <submittedName>
        <fullName evidence="5">Dbl homology domain-containing protein</fullName>
    </submittedName>
</protein>
<dbReference type="STRING" id="5288.A0A5C5G3N8"/>
<dbReference type="AlphaFoldDB" id="A0A5C5G3N8"/>
<feature type="region of interest" description="Disordered" evidence="3">
    <location>
        <begin position="549"/>
        <end position="574"/>
    </location>
</feature>
<feature type="region of interest" description="Disordered" evidence="3">
    <location>
        <begin position="485"/>
        <end position="506"/>
    </location>
</feature>
<feature type="region of interest" description="Disordered" evidence="3">
    <location>
        <begin position="249"/>
        <end position="272"/>
    </location>
</feature>
<feature type="compositionally biased region" description="Basic and acidic residues" evidence="3">
    <location>
        <begin position="625"/>
        <end position="635"/>
    </location>
</feature>
<feature type="region of interest" description="Disordered" evidence="3">
    <location>
        <begin position="107"/>
        <end position="164"/>
    </location>
</feature>
<keyword evidence="2" id="KW-0963">Cytoplasm</keyword>
<keyword evidence="6" id="KW-1185">Reference proteome</keyword>
<feature type="region of interest" description="Disordered" evidence="3">
    <location>
        <begin position="596"/>
        <end position="765"/>
    </location>
</feature>
<evidence type="ECO:0000259" key="4">
    <source>
        <dbReference type="PROSITE" id="PS50010"/>
    </source>
</evidence>
<dbReference type="InterPro" id="IPR051480">
    <property type="entry name" value="Endocytic_GEF_Adapter"/>
</dbReference>
<gene>
    <name evidence="5" type="ORF">DMC30DRAFT_444063</name>
</gene>
<feature type="region of interest" description="Disordered" evidence="3">
    <location>
        <begin position="196"/>
        <end position="237"/>
    </location>
</feature>
<accession>A0A5C5G3N8</accession>
<dbReference type="GO" id="GO:0005737">
    <property type="term" value="C:cytoplasm"/>
    <property type="evidence" value="ECO:0007669"/>
    <property type="project" value="UniProtKB-SubCell"/>
</dbReference>
<evidence type="ECO:0000313" key="5">
    <source>
        <dbReference type="EMBL" id="TNY23727.1"/>
    </source>
</evidence>
<comment type="subcellular location">
    <subcellularLocation>
        <location evidence="1">Cytoplasm</location>
    </subcellularLocation>
</comment>
<dbReference type="SUPFAM" id="SSF48065">
    <property type="entry name" value="DBL homology domain (DH-domain)"/>
    <property type="match status" value="1"/>
</dbReference>
<evidence type="ECO:0000256" key="3">
    <source>
        <dbReference type="SAM" id="MobiDB-lite"/>
    </source>
</evidence>
<proteinExistence type="predicted"/>
<feature type="domain" description="DH" evidence="4">
    <location>
        <begin position="62"/>
        <end position="469"/>
    </location>
</feature>
<feature type="compositionally biased region" description="Gly residues" evidence="3">
    <location>
        <begin position="743"/>
        <end position="762"/>
    </location>
</feature>
<feature type="region of interest" description="Disordered" evidence="3">
    <location>
        <begin position="352"/>
        <end position="371"/>
    </location>
</feature>
<sequence>MATSSASATATTHAAGSRLGPYGGVASIDFADRDPSQIYAPTTWSEMAHHELVVNLSPRERTRQEILWEVVASEERYVAELRSLVTHYANPLLHPLVPSPSLTPSPRFGFSPDLAPHPHQHPSASTSSASLPIASRFARTPEPDAHDRESDGVRQGGAGGPSRAAAVRIADVPDMEPSARRIVSGASAHAHASLPHLVPTGATGRRHASASSTTLHGGGGPASHAPPPSASASASSSASLSTRIASAFRPRQSAPAPGSASTGAGAGPAAGAGAPVVLPAELRDALEACVDMLRGHEELSARLREQWARAFPLVRGLAAIWSNQPWFLSTYTSYVLSLEPALSSLDVLLPSPHPHSPHAASSSSSSSSSKLSSSSKRLAHVLRELEAHAADAGESSLGICLSKPLMRLGKLPLLMQALLYHTDPTTHEWEKTRAMALEVDALVRSIEDEKVEEEERERTRDALARIDGVKDKALMAPRAARILISEQPAPAPPAASAGTAPTTRGGKFARRVSAATGGQAKSGREGRGSEWLVGFTDVVVRAVKTGETSIPGSFSRQKEKRGKQGAPRKVGKTRNTYRFVRIERWEPREVAAQKLEELNERRRTGGAPASDDEEWEDEDGDEADAESRMSFRYDADSPQPLAHPTRTFLSPSSSSSSKPTKRGPSPLSPPTAAATAAATKFGSRLRAETPALPRATTPVLGARFDAPTLSSEAKKAHGHGHGPVPGSPPRARQPARERAALGSSGGGGNGVSGGGGGGGGGLAHARDESSFALYSMWAGAHGDE</sequence>
<dbReference type="GO" id="GO:0035025">
    <property type="term" value="P:positive regulation of Rho protein signal transduction"/>
    <property type="evidence" value="ECO:0007669"/>
    <property type="project" value="TreeGrafter"/>
</dbReference>
<dbReference type="Gene3D" id="1.20.900.10">
    <property type="entry name" value="Dbl homology (DH) domain"/>
    <property type="match status" value="2"/>
</dbReference>
<dbReference type="InterPro" id="IPR000219">
    <property type="entry name" value="DH_dom"/>
</dbReference>
<feature type="compositionally biased region" description="Acidic residues" evidence="3">
    <location>
        <begin position="610"/>
        <end position="624"/>
    </location>
</feature>
<feature type="compositionally biased region" description="Basic and acidic residues" evidence="3">
    <location>
        <begin position="139"/>
        <end position="152"/>
    </location>
</feature>
<organism evidence="5 6">
    <name type="scientific">Rhodotorula diobovata</name>
    <dbReference type="NCBI Taxonomy" id="5288"/>
    <lineage>
        <taxon>Eukaryota</taxon>
        <taxon>Fungi</taxon>
        <taxon>Dikarya</taxon>
        <taxon>Basidiomycota</taxon>
        <taxon>Pucciniomycotina</taxon>
        <taxon>Microbotryomycetes</taxon>
        <taxon>Sporidiobolales</taxon>
        <taxon>Sporidiobolaceae</taxon>
        <taxon>Rhodotorula</taxon>
    </lineage>
</organism>